<evidence type="ECO:0000256" key="3">
    <source>
        <dbReference type="ARBA" id="ARBA00022597"/>
    </source>
</evidence>
<keyword evidence="4 7" id="KW-0812">Transmembrane</keyword>
<keyword evidence="9" id="KW-1185">Reference proteome</keyword>
<proteinExistence type="predicted"/>
<evidence type="ECO:0000256" key="6">
    <source>
        <dbReference type="ARBA" id="ARBA00023136"/>
    </source>
</evidence>
<dbReference type="InterPro" id="IPR037185">
    <property type="entry name" value="EmrE-like"/>
</dbReference>
<keyword evidence="2" id="KW-0813">Transport</keyword>
<evidence type="ECO:0000256" key="2">
    <source>
        <dbReference type="ARBA" id="ARBA00022448"/>
    </source>
</evidence>
<dbReference type="NCBIfam" id="TIGR00803">
    <property type="entry name" value="nst"/>
    <property type="match status" value="1"/>
</dbReference>
<feature type="transmembrane region" description="Helical" evidence="7">
    <location>
        <begin position="188"/>
        <end position="208"/>
    </location>
</feature>
<dbReference type="InterPro" id="IPR013657">
    <property type="entry name" value="SCL35B1-4/HUT1"/>
</dbReference>
<dbReference type="GO" id="GO:0005462">
    <property type="term" value="F:UDP-N-acetylglucosamine transmembrane transporter activity"/>
    <property type="evidence" value="ECO:0007669"/>
    <property type="project" value="TreeGrafter"/>
</dbReference>
<feature type="transmembrane region" description="Helical" evidence="7">
    <location>
        <begin position="41"/>
        <end position="58"/>
    </location>
</feature>
<dbReference type="Pfam" id="PF08449">
    <property type="entry name" value="UAA"/>
    <property type="match status" value="1"/>
</dbReference>
<gene>
    <name evidence="8" type="ORF">BB559_003129</name>
</gene>
<comment type="subcellular location">
    <subcellularLocation>
        <location evidence="1">Endomembrane system</location>
        <topology evidence="1">Multi-pass membrane protein</topology>
    </subcellularLocation>
</comment>
<evidence type="ECO:0000313" key="8">
    <source>
        <dbReference type="EMBL" id="PVU93966.1"/>
    </source>
</evidence>
<dbReference type="PANTHER" id="PTHR10778">
    <property type="entry name" value="SOLUTE CARRIER FAMILY 35 MEMBER B"/>
    <property type="match status" value="1"/>
</dbReference>
<keyword evidence="5 7" id="KW-1133">Transmembrane helix</keyword>
<dbReference type="SUPFAM" id="SSF103481">
    <property type="entry name" value="Multidrug resistance efflux transporter EmrE"/>
    <property type="match status" value="1"/>
</dbReference>
<evidence type="ECO:0000256" key="7">
    <source>
        <dbReference type="SAM" id="Phobius"/>
    </source>
</evidence>
<dbReference type="PANTHER" id="PTHR10778:SF4">
    <property type="entry name" value="NUCLEOTIDE SUGAR TRANSPORTER SLC35B4"/>
    <property type="match status" value="1"/>
</dbReference>
<dbReference type="GO" id="GO:0005789">
    <property type="term" value="C:endoplasmic reticulum membrane"/>
    <property type="evidence" value="ECO:0007669"/>
    <property type="project" value="TreeGrafter"/>
</dbReference>
<keyword evidence="6 7" id="KW-0472">Membrane</keyword>
<feature type="transmembrane region" description="Helical" evidence="7">
    <location>
        <begin position="12"/>
        <end position="34"/>
    </location>
</feature>
<sequence>MNNIAYSYKIPIPLHIVFRSSSLGINLFFGWLVLGKKYSTKQILSVVFVVIGVVYATIDSKNMLQKNSDISHNSENNNPYDHNKRIKEYVIGVIVLSVSVILSSLLGVYQEYVYMKFKGNWKESLFYLHFLALPLFSLSWSEIAQQFSVFGLNYELSDTNPIKNAQKNNLQTCRPILDFGYWNISSSWVYLVLIVSTQIICTLGVNYFSTKTSSLTLNLVLTLRKLTSLGLSIVLFNNNISHGFIYGSCVAIFGTSIYTYEESVKKAKLIKISTKDSEKKTL</sequence>
<comment type="caution">
    <text evidence="8">The sequence shown here is derived from an EMBL/GenBank/DDBJ whole genome shotgun (WGS) entry which is preliminary data.</text>
</comment>
<accession>A0A2T9YNQ7</accession>
<dbReference type="EMBL" id="MBFT01000285">
    <property type="protein sequence ID" value="PVU93966.1"/>
    <property type="molecule type" value="Genomic_DNA"/>
</dbReference>
<keyword evidence="3" id="KW-0762">Sugar transport</keyword>
<protein>
    <recommendedName>
        <fullName evidence="10">Sugar phosphate transporter domain-containing protein</fullName>
    </recommendedName>
</protein>
<organism evidence="8 9">
    <name type="scientific">Furculomyces boomerangus</name>
    <dbReference type="NCBI Taxonomy" id="61424"/>
    <lineage>
        <taxon>Eukaryota</taxon>
        <taxon>Fungi</taxon>
        <taxon>Fungi incertae sedis</taxon>
        <taxon>Zoopagomycota</taxon>
        <taxon>Kickxellomycotina</taxon>
        <taxon>Harpellomycetes</taxon>
        <taxon>Harpellales</taxon>
        <taxon>Harpellaceae</taxon>
        <taxon>Furculomyces</taxon>
    </lineage>
</organism>
<evidence type="ECO:0000256" key="1">
    <source>
        <dbReference type="ARBA" id="ARBA00004127"/>
    </source>
</evidence>
<feature type="transmembrane region" description="Helical" evidence="7">
    <location>
        <begin position="125"/>
        <end position="143"/>
    </location>
</feature>
<dbReference type="OrthoDB" id="999962at2759"/>
<evidence type="ECO:0008006" key="10">
    <source>
        <dbReference type="Google" id="ProtNLM"/>
    </source>
</evidence>
<evidence type="ECO:0000256" key="4">
    <source>
        <dbReference type="ARBA" id="ARBA00022692"/>
    </source>
</evidence>
<dbReference type="GO" id="GO:0005464">
    <property type="term" value="F:UDP-xylose transmembrane transporter activity"/>
    <property type="evidence" value="ECO:0007669"/>
    <property type="project" value="TreeGrafter"/>
</dbReference>
<dbReference type="Proteomes" id="UP000245699">
    <property type="component" value="Unassembled WGS sequence"/>
</dbReference>
<reference evidence="8 9" key="1">
    <citation type="journal article" date="2018" name="MBio">
        <title>Comparative Genomics Reveals the Core Gene Toolbox for the Fungus-Insect Symbiosis.</title>
        <authorList>
            <person name="Wang Y."/>
            <person name="Stata M."/>
            <person name="Wang W."/>
            <person name="Stajich J.E."/>
            <person name="White M.M."/>
            <person name="Moncalvo J.M."/>
        </authorList>
    </citation>
    <scope>NUCLEOTIDE SEQUENCE [LARGE SCALE GENOMIC DNA]</scope>
    <source>
        <strain evidence="8 9">AUS-77-4</strain>
    </source>
</reference>
<evidence type="ECO:0000313" key="9">
    <source>
        <dbReference type="Proteomes" id="UP000245699"/>
    </source>
</evidence>
<feature type="transmembrane region" description="Helical" evidence="7">
    <location>
        <begin position="89"/>
        <end position="113"/>
    </location>
</feature>
<evidence type="ECO:0000256" key="5">
    <source>
        <dbReference type="ARBA" id="ARBA00022989"/>
    </source>
</evidence>
<name>A0A2T9YNQ7_9FUNG</name>
<dbReference type="GO" id="GO:0000139">
    <property type="term" value="C:Golgi membrane"/>
    <property type="evidence" value="ECO:0007669"/>
    <property type="project" value="TreeGrafter"/>
</dbReference>
<dbReference type="STRING" id="61424.A0A2T9YNQ7"/>
<dbReference type="AlphaFoldDB" id="A0A2T9YNQ7"/>